<feature type="domain" description="RING-type" evidence="6">
    <location>
        <begin position="89"/>
        <end position="130"/>
    </location>
</feature>
<dbReference type="InterPro" id="IPR044807">
    <property type="entry name" value="DRIP1-like"/>
</dbReference>
<dbReference type="OrthoDB" id="1305878at2759"/>
<keyword evidence="1" id="KW-0479">Metal-binding</keyword>
<protein>
    <recommendedName>
        <fullName evidence="6">RING-type domain-containing protein</fullName>
    </recommendedName>
</protein>
<dbReference type="GO" id="GO:0008270">
    <property type="term" value="F:zinc ion binding"/>
    <property type="evidence" value="ECO:0007669"/>
    <property type="project" value="UniProtKB-KW"/>
</dbReference>
<evidence type="ECO:0000313" key="8">
    <source>
        <dbReference type="Proteomes" id="UP000326396"/>
    </source>
</evidence>
<name>A0A5N6MCN4_9ASTR</name>
<evidence type="ECO:0000256" key="2">
    <source>
        <dbReference type="ARBA" id="ARBA00022771"/>
    </source>
</evidence>
<evidence type="ECO:0000256" key="4">
    <source>
        <dbReference type="PROSITE-ProRule" id="PRU00175"/>
    </source>
</evidence>
<keyword evidence="8" id="KW-1185">Reference proteome</keyword>
<proteinExistence type="predicted"/>
<dbReference type="CDD" id="cd16525">
    <property type="entry name" value="RING-HC_PCGF"/>
    <property type="match status" value="1"/>
</dbReference>
<gene>
    <name evidence="7" type="ORF">E3N88_33831</name>
</gene>
<feature type="region of interest" description="Disordered" evidence="5">
    <location>
        <begin position="185"/>
        <end position="278"/>
    </location>
</feature>
<dbReference type="InterPro" id="IPR013083">
    <property type="entry name" value="Znf_RING/FYVE/PHD"/>
</dbReference>
<organism evidence="7 8">
    <name type="scientific">Mikania micrantha</name>
    <name type="common">bitter vine</name>
    <dbReference type="NCBI Taxonomy" id="192012"/>
    <lineage>
        <taxon>Eukaryota</taxon>
        <taxon>Viridiplantae</taxon>
        <taxon>Streptophyta</taxon>
        <taxon>Embryophyta</taxon>
        <taxon>Tracheophyta</taxon>
        <taxon>Spermatophyta</taxon>
        <taxon>Magnoliopsida</taxon>
        <taxon>eudicotyledons</taxon>
        <taxon>Gunneridae</taxon>
        <taxon>Pentapetalae</taxon>
        <taxon>asterids</taxon>
        <taxon>campanulids</taxon>
        <taxon>Asterales</taxon>
        <taxon>Asteraceae</taxon>
        <taxon>Asteroideae</taxon>
        <taxon>Heliantheae alliance</taxon>
        <taxon>Eupatorieae</taxon>
        <taxon>Mikania</taxon>
    </lineage>
</organism>
<dbReference type="EMBL" id="SZYD01000016">
    <property type="protein sequence ID" value="KAD3338310.1"/>
    <property type="molecule type" value="Genomic_DNA"/>
</dbReference>
<keyword evidence="3" id="KW-0862">Zinc</keyword>
<dbReference type="PANTHER" id="PTHR46293">
    <property type="entry name" value="E3 UBIQUITIN PROTEIN LIGASE DRIP1"/>
    <property type="match status" value="1"/>
</dbReference>
<comment type="caution">
    <text evidence="7">The sequence shown here is derived from an EMBL/GenBank/DDBJ whole genome shotgun (WGS) entry which is preliminary data.</text>
</comment>
<evidence type="ECO:0000256" key="1">
    <source>
        <dbReference type="ARBA" id="ARBA00022723"/>
    </source>
</evidence>
<evidence type="ECO:0000256" key="3">
    <source>
        <dbReference type="ARBA" id="ARBA00022833"/>
    </source>
</evidence>
<dbReference type="PROSITE" id="PS00518">
    <property type="entry name" value="ZF_RING_1"/>
    <property type="match status" value="1"/>
</dbReference>
<feature type="compositionally biased region" description="Polar residues" evidence="5">
    <location>
        <begin position="185"/>
        <end position="197"/>
    </location>
</feature>
<dbReference type="Proteomes" id="UP000326396">
    <property type="component" value="Linkage Group LG6"/>
</dbReference>
<accession>A0A5N6MCN4</accession>
<feature type="compositionally biased region" description="Polar residues" evidence="5">
    <location>
        <begin position="249"/>
        <end position="261"/>
    </location>
</feature>
<dbReference type="InterPro" id="IPR001841">
    <property type="entry name" value="Znf_RING"/>
</dbReference>
<dbReference type="SMART" id="SM00184">
    <property type="entry name" value="RING"/>
    <property type="match status" value="1"/>
</dbReference>
<dbReference type="InterPro" id="IPR017907">
    <property type="entry name" value="Znf_RING_CS"/>
</dbReference>
<feature type="compositionally biased region" description="Basic and acidic residues" evidence="5">
    <location>
        <begin position="316"/>
        <end position="339"/>
    </location>
</feature>
<dbReference type="Gene3D" id="3.30.40.10">
    <property type="entry name" value="Zinc/RING finger domain, C3HC4 (zinc finger)"/>
    <property type="match status" value="1"/>
</dbReference>
<dbReference type="PANTHER" id="PTHR46293:SF1">
    <property type="entry name" value="OS03G0632800 PROTEIN"/>
    <property type="match status" value="1"/>
</dbReference>
<dbReference type="SUPFAM" id="SSF57850">
    <property type="entry name" value="RING/U-box"/>
    <property type="match status" value="1"/>
</dbReference>
<feature type="region of interest" description="Disordered" evidence="5">
    <location>
        <begin position="316"/>
        <end position="362"/>
    </location>
</feature>
<evidence type="ECO:0000313" key="7">
    <source>
        <dbReference type="EMBL" id="KAD3338310.1"/>
    </source>
</evidence>
<dbReference type="GO" id="GO:0004842">
    <property type="term" value="F:ubiquitin-protein transferase activity"/>
    <property type="evidence" value="ECO:0007669"/>
    <property type="project" value="InterPro"/>
</dbReference>
<dbReference type="PROSITE" id="PS50089">
    <property type="entry name" value="ZF_RING_2"/>
    <property type="match status" value="1"/>
</dbReference>
<feature type="compositionally biased region" description="Basic residues" evidence="5">
    <location>
        <begin position="200"/>
        <end position="211"/>
    </location>
</feature>
<feature type="compositionally biased region" description="Basic residues" evidence="5">
    <location>
        <begin position="346"/>
        <end position="357"/>
    </location>
</feature>
<evidence type="ECO:0000256" key="5">
    <source>
        <dbReference type="SAM" id="MobiDB-lite"/>
    </source>
</evidence>
<dbReference type="Pfam" id="PF13923">
    <property type="entry name" value="zf-C3HC4_2"/>
    <property type="match status" value="1"/>
</dbReference>
<evidence type="ECO:0000259" key="6">
    <source>
        <dbReference type="PROSITE" id="PS50089"/>
    </source>
</evidence>
<reference evidence="7 8" key="1">
    <citation type="submission" date="2019-05" db="EMBL/GenBank/DDBJ databases">
        <title>Mikania micrantha, genome provides insights into the molecular mechanism of rapid growth.</title>
        <authorList>
            <person name="Liu B."/>
        </authorList>
    </citation>
    <scope>NUCLEOTIDE SEQUENCE [LARGE SCALE GENOMIC DNA]</scope>
    <source>
        <strain evidence="7">NLD-2019</strain>
        <tissue evidence="7">Leaf</tissue>
    </source>
</reference>
<sequence length="503" mass="56833">MSLHKHWLQERNMENGSKQWMYRLMSKTQIASWGSSFLGPIVEKIGRLGTGIFRNIVGHPHHHQFIMAKMVATDVIEVRRDELAACMTCPICNKLFRDATTIPECLHTFCRKCIRKKLTDEELECCPICKIDLGCVPLEKLRADHNLQDVRAKIFPYKRRRVKAPEVASVTLPLRRKERSLSSLVVNTPRVSTQTTLTGKRSKVTSRKKSRGSSFSVDKRVKKGDDSMEEYQESSSSPETSNRIKHNLKQNSSTAELSSHPPSDEEKENGQSWQGKVDWKPLNDLVEAANRSKSSKLSHGSIVKSEPLYTLKVDKNVSKSKGKDPLHRIKVQDDSHEVDDATQSLKPKKLRRKRKKKDGGLGDLGVATTQAMVVAGSNNGCWEKRAYPIWFQLVPFEEQEGESLRQIEGRYVKLNDGNVPISIIQKLVMNKLELPSEHEVELRCMGQPVVPTLQLCNLMEQWLQAHPDTITAKVGSSAHEFVMEISYAKKTPALAMVPAPQTP</sequence>
<feature type="compositionally biased region" description="Basic and acidic residues" evidence="5">
    <location>
        <begin position="217"/>
        <end position="226"/>
    </location>
</feature>
<keyword evidence="2 4" id="KW-0863">Zinc-finger</keyword>
<dbReference type="AlphaFoldDB" id="A0A5N6MCN4"/>